<evidence type="ECO:0000256" key="6">
    <source>
        <dbReference type="ARBA" id="ARBA00023229"/>
    </source>
</evidence>
<dbReference type="EMBL" id="AODF01000015">
    <property type="protein sequence ID" value="EUJ31790.1"/>
    <property type="molecule type" value="Genomic_DNA"/>
</dbReference>
<dbReference type="SFLD" id="SFLDS00005">
    <property type="entry name" value="Isoprenoid_Synthase_Type_I"/>
    <property type="match status" value="1"/>
</dbReference>
<dbReference type="PANTHER" id="PTHR43281">
    <property type="entry name" value="FARNESYL DIPHOSPHATE SYNTHASE"/>
    <property type="match status" value="1"/>
</dbReference>
<dbReference type="NCBIfam" id="NF045485">
    <property type="entry name" value="FPPsyn"/>
    <property type="match status" value="1"/>
</dbReference>
<keyword evidence="3 7" id="KW-0808">Transferase</keyword>
<dbReference type="InterPro" id="IPR033749">
    <property type="entry name" value="Polyprenyl_synt_CS"/>
</dbReference>
<dbReference type="PANTHER" id="PTHR43281:SF1">
    <property type="entry name" value="FARNESYL DIPHOSPHATE SYNTHASE"/>
    <property type="match status" value="1"/>
</dbReference>
<evidence type="ECO:0000256" key="4">
    <source>
        <dbReference type="ARBA" id="ARBA00022723"/>
    </source>
</evidence>
<comment type="caution">
    <text evidence="8">The sequence shown here is derived from an EMBL/GenBank/DDBJ whole genome shotgun (WGS) entry which is preliminary data.</text>
</comment>
<sequence>MEFREFSRYYKVLVEERLAEALDRDIEPSLKEAMSYSLLAGGKRIRPLLVFATIEALQGDMLLGVRPASALEMIHTYSLIHDDLPSMDNDDYRRGKLTNHKVFGEAAAILAGDALLTLAFTELSEADEISELKRLEIIQNLAFSAGAFGMVGGQQADILGEKKQLTLDELAAIHRRKTGALLCSAVYAGSVIGGANEEETKRLQVFAENIGIAFQICDDILDVIGDTATLGKEAGKDAELSKSTYPSLLTLDGA</sequence>
<keyword evidence="5" id="KW-0460">Magnesium</keyword>
<name>A0ABN0RF00_9LIST</name>
<organism evidence="8 9">
    <name type="scientific">Listeria floridensis FSL S10-1187</name>
    <dbReference type="NCBI Taxonomy" id="1265817"/>
    <lineage>
        <taxon>Bacteria</taxon>
        <taxon>Bacillati</taxon>
        <taxon>Bacillota</taxon>
        <taxon>Bacilli</taxon>
        <taxon>Bacillales</taxon>
        <taxon>Listeriaceae</taxon>
        <taxon>Listeria</taxon>
    </lineage>
</organism>
<dbReference type="InterPro" id="IPR000092">
    <property type="entry name" value="Polyprenyl_synt"/>
</dbReference>
<dbReference type="SUPFAM" id="SSF48576">
    <property type="entry name" value="Terpenoid synthases"/>
    <property type="match status" value="1"/>
</dbReference>
<dbReference type="Proteomes" id="UP000019249">
    <property type="component" value="Unassembled WGS sequence"/>
</dbReference>
<evidence type="ECO:0000313" key="8">
    <source>
        <dbReference type="EMBL" id="EUJ31790.1"/>
    </source>
</evidence>
<keyword evidence="4" id="KW-0479">Metal-binding</keyword>
<dbReference type="CDD" id="cd00685">
    <property type="entry name" value="Trans_IPPS_HT"/>
    <property type="match status" value="1"/>
</dbReference>
<evidence type="ECO:0000256" key="1">
    <source>
        <dbReference type="ARBA" id="ARBA00001946"/>
    </source>
</evidence>
<gene>
    <name evidence="8" type="ORF">MFLO_08272</name>
</gene>
<accession>A0ABN0RF00</accession>
<dbReference type="PROSITE" id="PS00723">
    <property type="entry name" value="POLYPRENYL_SYNTHASE_1"/>
    <property type="match status" value="1"/>
</dbReference>
<dbReference type="Gene3D" id="1.10.600.10">
    <property type="entry name" value="Farnesyl Diphosphate Synthase"/>
    <property type="match status" value="1"/>
</dbReference>
<reference evidence="8 9" key="1">
    <citation type="journal article" date="2014" name="Int. J. Syst. Evol. Microbiol.">
        <title>Listeria floridensis sp. nov., Listeria aquatica sp. nov., Listeria cornellensis sp. nov., Listeria riparia sp. nov. and Listeria grandensis sp. nov., from agricultural and natural environments.</title>
        <authorList>
            <person name="den Bakker H.C."/>
            <person name="Warchocki S."/>
            <person name="Wright E.M."/>
            <person name="Allred A.F."/>
            <person name="Ahlstrom C."/>
            <person name="Manuel C.S."/>
            <person name="Stasiewicz M.J."/>
            <person name="Burrell A."/>
            <person name="Roof S."/>
            <person name="Strawn L."/>
            <person name="Fortes E.D."/>
            <person name="Nightingale K.K."/>
            <person name="Kephart D."/>
            <person name="Wiedmann M."/>
        </authorList>
    </citation>
    <scope>NUCLEOTIDE SEQUENCE [LARGE SCALE GENOMIC DNA]</scope>
    <source>
        <strain evidence="8 9">FSL S10-1187</strain>
    </source>
</reference>
<dbReference type="InterPro" id="IPR053378">
    <property type="entry name" value="Prenyl_diphosphate_synthase"/>
</dbReference>
<keyword evidence="6" id="KW-0414">Isoprene biosynthesis</keyword>
<dbReference type="PROSITE" id="PS00444">
    <property type="entry name" value="POLYPRENYL_SYNTHASE_2"/>
    <property type="match status" value="1"/>
</dbReference>
<dbReference type="SFLD" id="SFLDG01017">
    <property type="entry name" value="Polyprenyl_Transferase_Like"/>
    <property type="match status" value="1"/>
</dbReference>
<protein>
    <submittedName>
        <fullName evidence="8">Geranyltranstransferase</fullName>
    </submittedName>
</protein>
<dbReference type="Pfam" id="PF00348">
    <property type="entry name" value="polyprenyl_synt"/>
    <property type="match status" value="1"/>
</dbReference>
<dbReference type="InterPro" id="IPR008949">
    <property type="entry name" value="Isoprenoid_synthase_dom_sf"/>
</dbReference>
<comment type="similarity">
    <text evidence="2 7">Belongs to the FPP/GGPP synthase family.</text>
</comment>
<comment type="cofactor">
    <cofactor evidence="1">
        <name>Mg(2+)</name>
        <dbReference type="ChEBI" id="CHEBI:18420"/>
    </cofactor>
</comment>
<evidence type="ECO:0000256" key="5">
    <source>
        <dbReference type="ARBA" id="ARBA00022842"/>
    </source>
</evidence>
<evidence type="ECO:0000256" key="7">
    <source>
        <dbReference type="RuleBase" id="RU004466"/>
    </source>
</evidence>
<proteinExistence type="inferred from homology"/>
<evidence type="ECO:0000313" key="9">
    <source>
        <dbReference type="Proteomes" id="UP000019249"/>
    </source>
</evidence>
<evidence type="ECO:0000256" key="3">
    <source>
        <dbReference type="ARBA" id="ARBA00022679"/>
    </source>
</evidence>
<keyword evidence="9" id="KW-1185">Reference proteome</keyword>
<evidence type="ECO:0000256" key="2">
    <source>
        <dbReference type="ARBA" id="ARBA00006706"/>
    </source>
</evidence>